<dbReference type="RefSeq" id="XP_002678678.1">
    <property type="nucleotide sequence ID" value="XM_002678632.1"/>
</dbReference>
<dbReference type="AlphaFoldDB" id="D2VBM4"/>
<feature type="transmembrane region" description="Helical" evidence="1">
    <location>
        <begin position="126"/>
        <end position="152"/>
    </location>
</feature>
<evidence type="ECO:0000256" key="1">
    <source>
        <dbReference type="SAM" id="Phobius"/>
    </source>
</evidence>
<evidence type="ECO:0000313" key="3">
    <source>
        <dbReference type="Proteomes" id="UP000006671"/>
    </source>
</evidence>
<protein>
    <submittedName>
        <fullName evidence="2">Predicted protein</fullName>
    </submittedName>
</protein>
<feature type="transmembrane region" description="Helical" evidence="1">
    <location>
        <begin position="12"/>
        <end position="40"/>
    </location>
</feature>
<sequence>MRAVSKKTHKVIEMLMISINVVFIFVSSLLILAASILYGIKNFEIVPTSTMTYIFPVFAVIVFFMFAFVISMVISSGVLVIRNIRKTTQNVTQSIQKNNHSNSSVRISLETQTFEKRVQSPFKITIGLMIGLVLCILLEIISVSLAAGVTAFEEIKAVWHFFNCLGVLIYSVLVLFLFYPLFLDSEKALNEIEKRNEIVKSSTTTKTESLVSTPVAALFSAASEH</sequence>
<keyword evidence="1" id="KW-0812">Transmembrane</keyword>
<feature type="transmembrane region" description="Helical" evidence="1">
    <location>
        <begin position="52"/>
        <end position="81"/>
    </location>
</feature>
<evidence type="ECO:0000313" key="2">
    <source>
        <dbReference type="EMBL" id="EFC45934.1"/>
    </source>
</evidence>
<feature type="transmembrane region" description="Helical" evidence="1">
    <location>
        <begin position="158"/>
        <end position="182"/>
    </location>
</feature>
<keyword evidence="3" id="KW-1185">Reference proteome</keyword>
<reference evidence="2 3" key="1">
    <citation type="journal article" date="2010" name="Cell">
        <title>The genome of Naegleria gruberi illuminates early eukaryotic versatility.</title>
        <authorList>
            <person name="Fritz-Laylin L.K."/>
            <person name="Prochnik S.E."/>
            <person name="Ginger M.L."/>
            <person name="Dacks J.B."/>
            <person name="Carpenter M.L."/>
            <person name="Field M.C."/>
            <person name="Kuo A."/>
            <person name="Paredez A."/>
            <person name="Chapman J."/>
            <person name="Pham J."/>
            <person name="Shu S."/>
            <person name="Neupane R."/>
            <person name="Cipriano M."/>
            <person name="Mancuso J."/>
            <person name="Tu H."/>
            <person name="Salamov A."/>
            <person name="Lindquist E."/>
            <person name="Shapiro H."/>
            <person name="Lucas S."/>
            <person name="Grigoriev I.V."/>
            <person name="Cande W.Z."/>
            <person name="Fulton C."/>
            <person name="Rokhsar D.S."/>
            <person name="Dawson S.C."/>
        </authorList>
    </citation>
    <scope>NUCLEOTIDE SEQUENCE [LARGE SCALE GENOMIC DNA]</scope>
    <source>
        <strain evidence="2 3">NEG-M</strain>
    </source>
</reference>
<proteinExistence type="predicted"/>
<gene>
    <name evidence="2" type="ORF">NAEGRDRAFT_66267</name>
</gene>
<keyword evidence="1" id="KW-1133">Transmembrane helix</keyword>
<dbReference type="InParanoid" id="D2VBM4"/>
<dbReference type="GeneID" id="8851616"/>
<dbReference type="VEuPathDB" id="AmoebaDB:NAEGRDRAFT_66267"/>
<dbReference type="Proteomes" id="UP000006671">
    <property type="component" value="Unassembled WGS sequence"/>
</dbReference>
<keyword evidence="1" id="KW-0472">Membrane</keyword>
<dbReference type="KEGG" id="ngr:NAEGRDRAFT_66267"/>
<dbReference type="EMBL" id="GG738861">
    <property type="protein sequence ID" value="EFC45934.1"/>
    <property type="molecule type" value="Genomic_DNA"/>
</dbReference>
<name>D2VBM4_NAEGR</name>
<organism evidence="3">
    <name type="scientific">Naegleria gruberi</name>
    <name type="common">Amoeba</name>
    <dbReference type="NCBI Taxonomy" id="5762"/>
    <lineage>
        <taxon>Eukaryota</taxon>
        <taxon>Discoba</taxon>
        <taxon>Heterolobosea</taxon>
        <taxon>Tetramitia</taxon>
        <taxon>Eutetramitia</taxon>
        <taxon>Vahlkampfiidae</taxon>
        <taxon>Naegleria</taxon>
    </lineage>
</organism>
<accession>D2VBM4</accession>